<dbReference type="Gene3D" id="2.130.10.10">
    <property type="entry name" value="YVTN repeat-like/Quinoprotein amine dehydrogenase"/>
    <property type="match status" value="1"/>
</dbReference>
<evidence type="ECO:0000256" key="1">
    <source>
        <dbReference type="SAM" id="MobiDB-lite"/>
    </source>
</evidence>
<feature type="compositionally biased region" description="Basic and acidic residues" evidence="1">
    <location>
        <begin position="279"/>
        <end position="288"/>
    </location>
</feature>
<evidence type="ECO:0000313" key="2">
    <source>
        <dbReference type="EMBL" id="CEO47749.1"/>
    </source>
</evidence>
<protein>
    <submittedName>
        <fullName evidence="2">Uncharacterized protein</fullName>
    </submittedName>
</protein>
<name>A0A0B7JRY7_BIOOC</name>
<dbReference type="SMART" id="SM00320">
    <property type="entry name" value="WD40"/>
    <property type="match status" value="3"/>
</dbReference>
<dbReference type="InterPro" id="IPR015943">
    <property type="entry name" value="WD40/YVTN_repeat-like_dom_sf"/>
</dbReference>
<dbReference type="SUPFAM" id="SSF50978">
    <property type="entry name" value="WD40 repeat-like"/>
    <property type="match status" value="1"/>
</dbReference>
<proteinExistence type="predicted"/>
<dbReference type="InterPro" id="IPR001680">
    <property type="entry name" value="WD40_rpt"/>
</dbReference>
<organism evidence="2">
    <name type="scientific">Bionectria ochroleuca</name>
    <name type="common">Gliocladium roseum</name>
    <dbReference type="NCBI Taxonomy" id="29856"/>
    <lineage>
        <taxon>Eukaryota</taxon>
        <taxon>Fungi</taxon>
        <taxon>Dikarya</taxon>
        <taxon>Ascomycota</taxon>
        <taxon>Pezizomycotina</taxon>
        <taxon>Sordariomycetes</taxon>
        <taxon>Hypocreomycetidae</taxon>
        <taxon>Hypocreales</taxon>
        <taxon>Bionectriaceae</taxon>
        <taxon>Clonostachys</taxon>
    </lineage>
</organism>
<sequence>MFENLCTLPLQADVFTTALHPTEPLLSVGLSSGHVETFRLPPTANGSSDDDSADGDTSIMSDGKGMVDTVWQTRRHKGSCRSLAYSHDGSAMYSAGTDSIVKHFDSQTGAVISKLAIPSSTSRADAPTLLSDQEDELLSACFVPGLGPKNNRNNGVVAVGSGTGVVTLWDKGSWDDQQERIIVDGVRRKGTPPGGESVDAICVIPEEMGLGKKIVCGLGDGGLKIGVVSLGFDAGSRLISAGGRTVKVWEELSELQGHDRDEEEGDDSDDDDDDDDSEDARGAKRAAESDSDDSDDSDDDGVEAMKQRAKRRKEAQSNRLGPMGAHGILGFEGMD</sequence>
<accession>A0A0B7JRY7</accession>
<feature type="region of interest" description="Disordered" evidence="1">
    <location>
        <begin position="38"/>
        <end position="63"/>
    </location>
</feature>
<reference evidence="2" key="1">
    <citation type="submission" date="2015-01" db="EMBL/GenBank/DDBJ databases">
        <authorList>
            <person name="Durling Mikael"/>
        </authorList>
    </citation>
    <scope>NUCLEOTIDE SEQUENCE</scope>
</reference>
<feature type="region of interest" description="Disordered" evidence="1">
    <location>
        <begin position="254"/>
        <end position="335"/>
    </location>
</feature>
<gene>
    <name evidence="2" type="ORF">BN869_000003804_1</name>
</gene>
<dbReference type="AlphaFoldDB" id="A0A0B7JRY7"/>
<dbReference type="EMBL" id="CDPU01000008">
    <property type="protein sequence ID" value="CEO47749.1"/>
    <property type="molecule type" value="Genomic_DNA"/>
</dbReference>
<feature type="compositionally biased region" description="Acidic residues" evidence="1">
    <location>
        <begin position="261"/>
        <end position="278"/>
    </location>
</feature>
<feature type="compositionally biased region" description="Acidic residues" evidence="1">
    <location>
        <begin position="289"/>
        <end position="302"/>
    </location>
</feature>
<dbReference type="InterPro" id="IPR036322">
    <property type="entry name" value="WD40_repeat_dom_sf"/>
</dbReference>